<comment type="caution">
    <text evidence="9">The sequence shown here is derived from an EMBL/GenBank/DDBJ whole genome shotgun (WGS) entry which is preliminary data.</text>
</comment>
<evidence type="ECO:0000256" key="4">
    <source>
        <dbReference type="ARBA" id="ARBA00022692"/>
    </source>
</evidence>
<keyword evidence="4" id="KW-0812">Transmembrane</keyword>
<dbReference type="FunFam" id="3.90.550.10:FF:000170">
    <property type="entry name" value="Dolichol-phosphate mannosyltransferase"/>
    <property type="match status" value="1"/>
</dbReference>
<evidence type="ECO:0000256" key="1">
    <source>
        <dbReference type="ARBA" id="ARBA00022475"/>
    </source>
</evidence>
<evidence type="ECO:0000256" key="5">
    <source>
        <dbReference type="ARBA" id="ARBA00022985"/>
    </source>
</evidence>
<proteinExistence type="predicted"/>
<dbReference type="EC" id="2.4.1.83" evidence="9"/>
<dbReference type="GO" id="GO:0005886">
    <property type="term" value="C:plasma membrane"/>
    <property type="evidence" value="ECO:0007669"/>
    <property type="project" value="TreeGrafter"/>
</dbReference>
<keyword evidence="5" id="KW-0448">Lipopolysaccharide biosynthesis</keyword>
<dbReference type="InterPro" id="IPR050256">
    <property type="entry name" value="Glycosyltransferase_2"/>
</dbReference>
<evidence type="ECO:0000313" key="9">
    <source>
        <dbReference type="EMBL" id="MBB4658220.1"/>
    </source>
</evidence>
<dbReference type="Pfam" id="PF00535">
    <property type="entry name" value="Glycos_transf_2"/>
    <property type="match status" value="1"/>
</dbReference>
<dbReference type="GO" id="GO:0099621">
    <property type="term" value="F:undecaprenyl-phosphate 4-deoxy-4-formamido-L-arabinose transferase activity"/>
    <property type="evidence" value="ECO:0007669"/>
    <property type="project" value="TreeGrafter"/>
</dbReference>
<dbReference type="AlphaFoldDB" id="A0A840I2E1"/>
<dbReference type="PANTHER" id="PTHR48090">
    <property type="entry name" value="UNDECAPRENYL-PHOSPHATE 4-DEOXY-4-FORMAMIDO-L-ARABINOSE TRANSFERASE-RELATED"/>
    <property type="match status" value="1"/>
</dbReference>
<reference evidence="9 10" key="1">
    <citation type="submission" date="2020-08" db="EMBL/GenBank/DDBJ databases">
        <title>Genomic Encyclopedia of Type Strains, Phase IV (KMG-IV): sequencing the most valuable type-strain genomes for metagenomic binning, comparative biology and taxonomic classification.</title>
        <authorList>
            <person name="Goeker M."/>
        </authorList>
    </citation>
    <scope>NUCLEOTIDE SEQUENCE [LARGE SCALE GENOMIC DNA]</scope>
    <source>
        <strain evidence="9 10">DSM 102850</strain>
    </source>
</reference>
<dbReference type="GO" id="GO:0004582">
    <property type="term" value="F:dolichyl-phosphate beta-D-mannosyltransferase activity"/>
    <property type="evidence" value="ECO:0007669"/>
    <property type="project" value="UniProtKB-EC"/>
</dbReference>
<dbReference type="SUPFAM" id="SSF53448">
    <property type="entry name" value="Nucleotide-diphospho-sugar transferases"/>
    <property type="match status" value="1"/>
</dbReference>
<evidence type="ECO:0000259" key="8">
    <source>
        <dbReference type="Pfam" id="PF00535"/>
    </source>
</evidence>
<dbReference type="Gene3D" id="3.90.550.10">
    <property type="entry name" value="Spore Coat Polysaccharide Biosynthesis Protein SpsA, Chain A"/>
    <property type="match status" value="1"/>
</dbReference>
<keyword evidence="10" id="KW-1185">Reference proteome</keyword>
<dbReference type="GO" id="GO:0009103">
    <property type="term" value="P:lipopolysaccharide biosynthetic process"/>
    <property type="evidence" value="ECO:0007669"/>
    <property type="project" value="UniProtKB-KW"/>
</dbReference>
<organism evidence="9 10">
    <name type="scientific">Parvularcula dongshanensis</name>
    <dbReference type="NCBI Taxonomy" id="1173995"/>
    <lineage>
        <taxon>Bacteria</taxon>
        <taxon>Pseudomonadati</taxon>
        <taxon>Pseudomonadota</taxon>
        <taxon>Alphaproteobacteria</taxon>
        <taxon>Parvularculales</taxon>
        <taxon>Parvularculaceae</taxon>
        <taxon>Parvularcula</taxon>
    </lineage>
</organism>
<evidence type="ECO:0000256" key="2">
    <source>
        <dbReference type="ARBA" id="ARBA00022676"/>
    </source>
</evidence>
<dbReference type="InterPro" id="IPR001173">
    <property type="entry name" value="Glyco_trans_2-like"/>
</dbReference>
<keyword evidence="7" id="KW-0472">Membrane</keyword>
<evidence type="ECO:0000313" key="10">
    <source>
        <dbReference type="Proteomes" id="UP000563524"/>
    </source>
</evidence>
<gene>
    <name evidence="9" type="ORF">GGQ59_000720</name>
</gene>
<evidence type="ECO:0000256" key="6">
    <source>
        <dbReference type="ARBA" id="ARBA00022989"/>
    </source>
</evidence>
<dbReference type="PANTHER" id="PTHR48090:SF3">
    <property type="entry name" value="UNDECAPRENYL-PHOSPHATE 4-DEOXY-4-FORMAMIDO-L-ARABINOSE TRANSFERASE"/>
    <property type="match status" value="1"/>
</dbReference>
<name>A0A840I2E1_9PROT</name>
<dbReference type="EMBL" id="JACHOB010000001">
    <property type="protein sequence ID" value="MBB4658220.1"/>
    <property type="molecule type" value="Genomic_DNA"/>
</dbReference>
<keyword evidence="1" id="KW-1003">Cell membrane</keyword>
<accession>A0A840I2E1</accession>
<sequence length="286" mass="30869">MESARRLRAGQARARMLDGGMTPPRSPTGVPAPLFDAEPAAREAPDLSVVLPMYNEAGNAGRLVREIAAALSASLPELRFEIVTVDDASTDSTREELVAAKAEAPLRVLVHARNAGQSRAVRTGVLGARAPLIATLDGDGQNVPADVPALYRQLTRADAPPLLAMVAGERQGRQDTRRKLVASRAANALRQALLKDGAGDTGCGLKVFRRDAFLRLPYFDHLHRYLPALMRREGFEVEFAAVSHRPRTAGVSKYTNLGRAAVAARDLMGVTWLLARGRSPERIEEA</sequence>
<keyword evidence="3 9" id="KW-0808">Transferase</keyword>
<keyword evidence="2 9" id="KW-0328">Glycosyltransferase</keyword>
<evidence type="ECO:0000256" key="3">
    <source>
        <dbReference type="ARBA" id="ARBA00022679"/>
    </source>
</evidence>
<dbReference type="RefSeq" id="WP_246408244.1">
    <property type="nucleotide sequence ID" value="NZ_JACHOB010000001.1"/>
</dbReference>
<protein>
    <submittedName>
        <fullName evidence="9">Dolichol-phosphate mannosyltransferase</fullName>
        <ecNumber evidence="9">2.4.1.83</ecNumber>
    </submittedName>
</protein>
<dbReference type="Proteomes" id="UP000563524">
    <property type="component" value="Unassembled WGS sequence"/>
</dbReference>
<keyword evidence="6" id="KW-1133">Transmembrane helix</keyword>
<dbReference type="InterPro" id="IPR029044">
    <property type="entry name" value="Nucleotide-diphossugar_trans"/>
</dbReference>
<feature type="domain" description="Glycosyltransferase 2-like" evidence="8">
    <location>
        <begin position="48"/>
        <end position="213"/>
    </location>
</feature>
<evidence type="ECO:0000256" key="7">
    <source>
        <dbReference type="ARBA" id="ARBA00023136"/>
    </source>
</evidence>
<dbReference type="CDD" id="cd04179">
    <property type="entry name" value="DPM_DPG-synthase_like"/>
    <property type="match status" value="1"/>
</dbReference>